<evidence type="ECO:0000313" key="2">
    <source>
        <dbReference type="Proteomes" id="UP001165122"/>
    </source>
</evidence>
<dbReference type="EMBL" id="BRXW01000162">
    <property type="protein sequence ID" value="GMI11406.1"/>
    <property type="molecule type" value="Genomic_DNA"/>
</dbReference>
<reference evidence="2" key="1">
    <citation type="journal article" date="2023" name="Commun. Biol.">
        <title>Genome analysis of Parmales, the sister group of diatoms, reveals the evolutionary specialization of diatoms from phago-mixotrophs to photoautotrophs.</title>
        <authorList>
            <person name="Ban H."/>
            <person name="Sato S."/>
            <person name="Yoshikawa S."/>
            <person name="Yamada K."/>
            <person name="Nakamura Y."/>
            <person name="Ichinomiya M."/>
            <person name="Sato N."/>
            <person name="Blanc-Mathieu R."/>
            <person name="Endo H."/>
            <person name="Kuwata A."/>
            <person name="Ogata H."/>
        </authorList>
    </citation>
    <scope>NUCLEOTIDE SEQUENCE [LARGE SCALE GENOMIC DNA]</scope>
    <source>
        <strain evidence="2">NIES 3700</strain>
    </source>
</reference>
<proteinExistence type="predicted"/>
<gene>
    <name evidence="1" type="ORF">TrLO_g5162</name>
</gene>
<dbReference type="AlphaFoldDB" id="A0A9W7KU45"/>
<keyword evidence="2" id="KW-1185">Reference proteome</keyword>
<name>A0A9W7KU45_9STRA</name>
<protein>
    <submittedName>
        <fullName evidence="1">Uncharacterized protein</fullName>
    </submittedName>
</protein>
<evidence type="ECO:0000313" key="1">
    <source>
        <dbReference type="EMBL" id="GMI11406.1"/>
    </source>
</evidence>
<comment type="caution">
    <text evidence="1">The sequence shown here is derived from an EMBL/GenBank/DDBJ whole genome shotgun (WGS) entry which is preliminary data.</text>
</comment>
<sequence>MGRLSLKLKATTLEKGGSGFLSSTLEESDQAQKRKKVFKRALGAKRLTNFEGYVTKDASEEEWNLTS</sequence>
<organism evidence="1 2">
    <name type="scientific">Triparma laevis f. longispina</name>
    <dbReference type="NCBI Taxonomy" id="1714387"/>
    <lineage>
        <taxon>Eukaryota</taxon>
        <taxon>Sar</taxon>
        <taxon>Stramenopiles</taxon>
        <taxon>Ochrophyta</taxon>
        <taxon>Bolidophyceae</taxon>
        <taxon>Parmales</taxon>
        <taxon>Triparmaceae</taxon>
        <taxon>Triparma</taxon>
    </lineage>
</organism>
<dbReference type="Proteomes" id="UP001165122">
    <property type="component" value="Unassembled WGS sequence"/>
</dbReference>
<accession>A0A9W7KU45</accession>